<protein>
    <submittedName>
        <fullName evidence="3">Uncharacterized protein</fullName>
    </submittedName>
</protein>
<proteinExistence type="predicted"/>
<gene>
    <name evidence="3" type="ORF">HHL09_06655</name>
</gene>
<dbReference type="KEGG" id="luo:HHL09_06655"/>
<keyword evidence="2" id="KW-0732">Signal</keyword>
<dbReference type="AlphaFoldDB" id="A0A858RH88"/>
<evidence type="ECO:0000256" key="2">
    <source>
        <dbReference type="SAM" id="SignalP"/>
    </source>
</evidence>
<keyword evidence="1" id="KW-1133">Transmembrane helix</keyword>
<accession>A0A858RH88</accession>
<feature type="transmembrane region" description="Helical" evidence="1">
    <location>
        <begin position="180"/>
        <end position="206"/>
    </location>
</feature>
<organism evidence="3 4">
    <name type="scientific">Luteolibacter luteus</name>
    <dbReference type="NCBI Taxonomy" id="2728835"/>
    <lineage>
        <taxon>Bacteria</taxon>
        <taxon>Pseudomonadati</taxon>
        <taxon>Verrucomicrobiota</taxon>
        <taxon>Verrucomicrobiia</taxon>
        <taxon>Verrucomicrobiales</taxon>
        <taxon>Verrucomicrobiaceae</taxon>
        <taxon>Luteolibacter</taxon>
    </lineage>
</organism>
<keyword evidence="1" id="KW-0472">Membrane</keyword>
<dbReference type="Proteomes" id="UP000501812">
    <property type="component" value="Chromosome"/>
</dbReference>
<feature type="signal peptide" evidence="2">
    <location>
        <begin position="1"/>
        <end position="24"/>
    </location>
</feature>
<evidence type="ECO:0000313" key="4">
    <source>
        <dbReference type="Proteomes" id="UP000501812"/>
    </source>
</evidence>
<evidence type="ECO:0000313" key="3">
    <source>
        <dbReference type="EMBL" id="QJE95473.1"/>
    </source>
</evidence>
<evidence type="ECO:0000256" key="1">
    <source>
        <dbReference type="SAM" id="Phobius"/>
    </source>
</evidence>
<reference evidence="3 4" key="1">
    <citation type="submission" date="2020-04" db="EMBL/GenBank/DDBJ databases">
        <title>Luteolibacter sp. G-1-1-1 isolated from soil.</title>
        <authorList>
            <person name="Dahal R.H."/>
        </authorList>
    </citation>
    <scope>NUCLEOTIDE SEQUENCE [LARGE SCALE GENOMIC DNA]</scope>
    <source>
        <strain evidence="3 4">G-1-1-1</strain>
    </source>
</reference>
<keyword evidence="1" id="KW-0812">Transmembrane</keyword>
<feature type="chain" id="PRO_5032542165" evidence="2">
    <location>
        <begin position="25"/>
        <end position="411"/>
    </location>
</feature>
<dbReference type="RefSeq" id="WP_169453787.1">
    <property type="nucleotide sequence ID" value="NZ_CP051774.1"/>
</dbReference>
<name>A0A858RH88_9BACT</name>
<feature type="transmembrane region" description="Helical" evidence="1">
    <location>
        <begin position="218"/>
        <end position="238"/>
    </location>
</feature>
<sequence length="411" mass="44325">MKTVRLFWGLLLILFTLGSASLLAEEVKVEAEAPPQEKKENLLPGVALSQGITEITGVAISPLLGVSTVGAWHYWNAPSAARGSLPWYCQPWAWGTGLAVLALCFLKDSLGTAVPGVLKKPFDMVELFENKASALVASGAFVPLVANQMAAQLKAEHPEGLAVPAGDILGGTLAFIDLSWIMVPAAVIAFLLVWVCSHAINVLIILSPFSTVDAMLKLARTALLALVGVVYAFAPWIAAALCLAIIALAAFLAPAAMRLAIFGARYASDILMPWRGRKRATPETPHAFTLGRLAGLPPRTGGRLILLEDGTPAFRYRRWCVLDERIIPMPDGLRHVEKGILSPTLIHQPSPEEEGRTLLIFLPRYRGHEASIAGTLKLHGTRDHAIVRGFSAVRAWLGEMLRRGKKPLEGT</sequence>
<dbReference type="EMBL" id="CP051774">
    <property type="protein sequence ID" value="QJE95473.1"/>
    <property type="molecule type" value="Genomic_DNA"/>
</dbReference>
<keyword evidence="4" id="KW-1185">Reference proteome</keyword>